<evidence type="ECO:0000256" key="2">
    <source>
        <dbReference type="ARBA" id="ARBA00001968"/>
    </source>
</evidence>
<dbReference type="RefSeq" id="WP_068272619.1">
    <property type="nucleotide sequence ID" value="NZ_LQZG01000002.1"/>
</dbReference>
<reference evidence="16 17" key="1">
    <citation type="submission" date="2016-01" db="EMBL/GenBank/DDBJ databases">
        <title>Janibacter melonis strain CD11_4 genome sequencing and assembly.</title>
        <authorList>
            <person name="Nair G.R."/>
            <person name="Kaur G."/>
            <person name="Chander A.M."/>
            <person name="Mayilraj S."/>
        </authorList>
    </citation>
    <scope>NUCLEOTIDE SEQUENCE [LARGE SCALE GENOMIC DNA]</scope>
    <source>
        <strain evidence="16 17">CD11-4</strain>
    </source>
</reference>
<evidence type="ECO:0000256" key="6">
    <source>
        <dbReference type="ARBA" id="ARBA00022679"/>
    </source>
</evidence>
<gene>
    <name evidence="16" type="ORF">AWH69_04860</name>
</gene>
<proteinExistence type="predicted"/>
<dbReference type="InterPro" id="IPR005467">
    <property type="entry name" value="His_kinase_dom"/>
</dbReference>
<dbReference type="Pfam" id="PF00672">
    <property type="entry name" value="HAMP"/>
    <property type="match status" value="1"/>
</dbReference>
<dbReference type="PROSITE" id="PS50109">
    <property type="entry name" value="HIS_KIN"/>
    <property type="match status" value="1"/>
</dbReference>
<evidence type="ECO:0000256" key="3">
    <source>
        <dbReference type="ARBA" id="ARBA00004236"/>
    </source>
</evidence>
<dbReference type="PANTHER" id="PTHR45436:SF5">
    <property type="entry name" value="SENSOR HISTIDINE KINASE TRCS"/>
    <property type="match status" value="1"/>
</dbReference>
<keyword evidence="6" id="KW-0808">Transferase</keyword>
<organism evidence="16 17">
    <name type="scientific">Janibacter melonis</name>
    <dbReference type="NCBI Taxonomy" id="262209"/>
    <lineage>
        <taxon>Bacteria</taxon>
        <taxon>Bacillati</taxon>
        <taxon>Actinomycetota</taxon>
        <taxon>Actinomycetes</taxon>
        <taxon>Micrococcales</taxon>
        <taxon>Intrasporangiaceae</taxon>
        <taxon>Janibacter</taxon>
    </lineage>
</organism>
<dbReference type="InterPro" id="IPR036890">
    <property type="entry name" value="HATPase_C_sf"/>
</dbReference>
<feature type="domain" description="HAMP" evidence="15">
    <location>
        <begin position="194"/>
        <end position="256"/>
    </location>
</feature>
<keyword evidence="9 13" id="KW-1133">Transmembrane helix</keyword>
<feature type="region of interest" description="Disordered" evidence="12">
    <location>
        <begin position="58"/>
        <end position="83"/>
    </location>
</feature>
<evidence type="ECO:0000256" key="7">
    <source>
        <dbReference type="ARBA" id="ARBA00022692"/>
    </source>
</evidence>
<dbReference type="PROSITE" id="PS50885">
    <property type="entry name" value="HAMP"/>
    <property type="match status" value="1"/>
</dbReference>
<dbReference type="InterPro" id="IPR004358">
    <property type="entry name" value="Sig_transdc_His_kin-like_C"/>
</dbReference>
<dbReference type="Pfam" id="PF00512">
    <property type="entry name" value="HisKA"/>
    <property type="match status" value="1"/>
</dbReference>
<dbReference type="SMART" id="SM00388">
    <property type="entry name" value="HisKA"/>
    <property type="match status" value="1"/>
</dbReference>
<evidence type="ECO:0000256" key="11">
    <source>
        <dbReference type="ARBA" id="ARBA00023136"/>
    </source>
</evidence>
<evidence type="ECO:0000313" key="16">
    <source>
        <dbReference type="EMBL" id="OAB87421.1"/>
    </source>
</evidence>
<dbReference type="AlphaFoldDB" id="A0A176QCI8"/>
<evidence type="ECO:0000256" key="13">
    <source>
        <dbReference type="SAM" id="Phobius"/>
    </source>
</evidence>
<evidence type="ECO:0000256" key="9">
    <source>
        <dbReference type="ARBA" id="ARBA00022989"/>
    </source>
</evidence>
<dbReference type="FunFam" id="3.30.565.10:FF:000006">
    <property type="entry name" value="Sensor histidine kinase WalK"/>
    <property type="match status" value="1"/>
</dbReference>
<name>A0A176QCI8_9MICO</name>
<dbReference type="CDD" id="cd00075">
    <property type="entry name" value="HATPase"/>
    <property type="match status" value="1"/>
</dbReference>
<dbReference type="InterPro" id="IPR003594">
    <property type="entry name" value="HATPase_dom"/>
</dbReference>
<comment type="cofactor">
    <cofactor evidence="2">
        <name>a divalent metal cation</name>
        <dbReference type="ChEBI" id="CHEBI:60240"/>
    </cofactor>
</comment>
<evidence type="ECO:0000256" key="12">
    <source>
        <dbReference type="SAM" id="MobiDB-lite"/>
    </source>
</evidence>
<dbReference type="SMART" id="SM00387">
    <property type="entry name" value="HATPase_c"/>
    <property type="match status" value="1"/>
</dbReference>
<dbReference type="CDD" id="cd06225">
    <property type="entry name" value="HAMP"/>
    <property type="match status" value="1"/>
</dbReference>
<feature type="transmembrane region" description="Helical" evidence="13">
    <location>
        <begin position="170"/>
        <end position="193"/>
    </location>
</feature>
<accession>A0A176QCI8</accession>
<dbReference type="SMART" id="SM00304">
    <property type="entry name" value="HAMP"/>
    <property type="match status" value="1"/>
</dbReference>
<keyword evidence="17" id="KW-1185">Reference proteome</keyword>
<dbReference type="Proteomes" id="UP000076976">
    <property type="component" value="Unassembled WGS sequence"/>
</dbReference>
<comment type="catalytic activity">
    <reaction evidence="1">
        <text>ATP + protein L-histidine = ADP + protein N-phospho-L-histidine.</text>
        <dbReference type="EC" id="2.7.13.3"/>
    </reaction>
</comment>
<dbReference type="Gene3D" id="3.30.565.10">
    <property type="entry name" value="Histidine kinase-like ATPase, C-terminal domain"/>
    <property type="match status" value="1"/>
</dbReference>
<keyword evidence="8 16" id="KW-0418">Kinase</keyword>
<keyword evidence="10" id="KW-0902">Two-component regulatory system</keyword>
<feature type="domain" description="Histidine kinase" evidence="14">
    <location>
        <begin position="271"/>
        <end position="483"/>
    </location>
</feature>
<evidence type="ECO:0000313" key="17">
    <source>
        <dbReference type="Proteomes" id="UP000076976"/>
    </source>
</evidence>
<dbReference type="InterPro" id="IPR036097">
    <property type="entry name" value="HisK_dim/P_sf"/>
</dbReference>
<keyword evidence="7 13" id="KW-0812">Transmembrane</keyword>
<dbReference type="CDD" id="cd00082">
    <property type="entry name" value="HisKA"/>
    <property type="match status" value="1"/>
</dbReference>
<dbReference type="InterPro" id="IPR003660">
    <property type="entry name" value="HAMP_dom"/>
</dbReference>
<dbReference type="FunFam" id="1.10.287.130:FF:000001">
    <property type="entry name" value="Two-component sensor histidine kinase"/>
    <property type="match status" value="1"/>
</dbReference>
<dbReference type="Gene3D" id="6.10.340.10">
    <property type="match status" value="1"/>
</dbReference>
<evidence type="ECO:0000256" key="10">
    <source>
        <dbReference type="ARBA" id="ARBA00023012"/>
    </source>
</evidence>
<keyword evidence="5" id="KW-0597">Phosphoprotein</keyword>
<evidence type="ECO:0000256" key="1">
    <source>
        <dbReference type="ARBA" id="ARBA00000085"/>
    </source>
</evidence>
<protein>
    <recommendedName>
        <fullName evidence="4">histidine kinase</fullName>
        <ecNumber evidence="4">2.7.13.3</ecNumber>
    </recommendedName>
</protein>
<evidence type="ECO:0000256" key="4">
    <source>
        <dbReference type="ARBA" id="ARBA00012438"/>
    </source>
</evidence>
<dbReference type="GO" id="GO:0005886">
    <property type="term" value="C:plasma membrane"/>
    <property type="evidence" value="ECO:0007669"/>
    <property type="project" value="UniProtKB-SubCell"/>
</dbReference>
<dbReference type="EC" id="2.7.13.3" evidence="4"/>
<evidence type="ECO:0000256" key="8">
    <source>
        <dbReference type="ARBA" id="ARBA00022777"/>
    </source>
</evidence>
<comment type="caution">
    <text evidence="16">The sequence shown here is derived from an EMBL/GenBank/DDBJ whole genome shotgun (WGS) entry which is preliminary data.</text>
</comment>
<dbReference type="PANTHER" id="PTHR45436">
    <property type="entry name" value="SENSOR HISTIDINE KINASE YKOH"/>
    <property type="match status" value="1"/>
</dbReference>
<sequence length="483" mass="50940">MTTARPGRGTSLTTQLVASVVALFVVVTIVTGTATVLLMRHQLIAQIDEQVATQVDTLRREPPFEDRDGDGDGAYPAPCTRGGPGRGEGSVLVCLVDGQATGYVVRQGERVALPSAALSAVADAGITPAPRTVDVSGLGDYRMVALRTSSGATVVTGQPLAPATDATRSLLVVLGSASLAGLLATVAVGSWLIRRSLLPLRRVAATATQVSQLPLGSGEVALAERVPEEDTDPRTEVGQVGHALNSMLDNVAGALEARQRSESRVRQFVADASHELRTPLASIRGYAELSRRESEPVPTSVRHALGRVESEALRMQGLVEDLLLLARLDAGRALEREPVDLTMIAMTAVSDIHAAAPEHRWRLDLPDVPVEVVGDEGRLRQVLVNLLANARTHTPPGTTVTTSLRREDGEVVLVVTDDGPGVPEELQPEVFERFTRGDDARNRAGGSTGLGLSIVESVVGAHGGRIELASRPGQTSFAVHLPD</sequence>
<evidence type="ECO:0000256" key="5">
    <source>
        <dbReference type="ARBA" id="ARBA00022553"/>
    </source>
</evidence>
<feature type="transmembrane region" description="Helical" evidence="13">
    <location>
        <begin position="16"/>
        <end position="38"/>
    </location>
</feature>
<dbReference type="PRINTS" id="PR00344">
    <property type="entry name" value="BCTRLSENSOR"/>
</dbReference>
<dbReference type="GO" id="GO:0000155">
    <property type="term" value="F:phosphorelay sensor kinase activity"/>
    <property type="evidence" value="ECO:0007669"/>
    <property type="project" value="InterPro"/>
</dbReference>
<dbReference type="GO" id="GO:0005509">
    <property type="term" value="F:calcium ion binding"/>
    <property type="evidence" value="ECO:0007669"/>
    <property type="project" value="UniProtKB-ARBA"/>
</dbReference>
<keyword evidence="11 13" id="KW-0472">Membrane</keyword>
<dbReference type="Pfam" id="PF02518">
    <property type="entry name" value="HATPase_c"/>
    <property type="match status" value="1"/>
</dbReference>
<dbReference type="Gene3D" id="1.10.287.130">
    <property type="match status" value="1"/>
</dbReference>
<evidence type="ECO:0000259" key="14">
    <source>
        <dbReference type="PROSITE" id="PS50109"/>
    </source>
</evidence>
<comment type="subcellular location">
    <subcellularLocation>
        <location evidence="3">Cell membrane</location>
    </subcellularLocation>
</comment>
<dbReference type="InterPro" id="IPR003661">
    <property type="entry name" value="HisK_dim/P_dom"/>
</dbReference>
<dbReference type="InterPro" id="IPR050428">
    <property type="entry name" value="TCS_sensor_his_kinase"/>
</dbReference>
<dbReference type="SUPFAM" id="SSF47384">
    <property type="entry name" value="Homodimeric domain of signal transducing histidine kinase"/>
    <property type="match status" value="1"/>
</dbReference>
<dbReference type="STRING" id="262209.AWH69_04860"/>
<evidence type="ECO:0000259" key="15">
    <source>
        <dbReference type="PROSITE" id="PS50885"/>
    </source>
</evidence>
<dbReference type="SUPFAM" id="SSF55874">
    <property type="entry name" value="ATPase domain of HSP90 chaperone/DNA topoisomerase II/histidine kinase"/>
    <property type="match status" value="1"/>
</dbReference>
<dbReference type="EMBL" id="LQZG01000002">
    <property type="protein sequence ID" value="OAB87421.1"/>
    <property type="molecule type" value="Genomic_DNA"/>
</dbReference>